<proteinExistence type="predicted"/>
<evidence type="ECO:0000313" key="1">
    <source>
        <dbReference type="EMBL" id="CAB4198832.1"/>
    </source>
</evidence>
<accession>A0A6J5RS01</accession>
<organism evidence="1">
    <name type="scientific">uncultured Caudovirales phage</name>
    <dbReference type="NCBI Taxonomy" id="2100421"/>
    <lineage>
        <taxon>Viruses</taxon>
        <taxon>Duplodnaviria</taxon>
        <taxon>Heunggongvirae</taxon>
        <taxon>Uroviricota</taxon>
        <taxon>Caudoviricetes</taxon>
        <taxon>Peduoviridae</taxon>
        <taxon>Maltschvirus</taxon>
        <taxon>Maltschvirus maltsch</taxon>
    </lineage>
</organism>
<reference evidence="1" key="1">
    <citation type="submission" date="2020-05" db="EMBL/GenBank/DDBJ databases">
        <authorList>
            <person name="Chiriac C."/>
            <person name="Salcher M."/>
            <person name="Ghai R."/>
            <person name="Kavagutti S V."/>
        </authorList>
    </citation>
    <scope>NUCLEOTIDE SEQUENCE</scope>
</reference>
<protein>
    <submittedName>
        <fullName evidence="1">Uncharacterized protein</fullName>
    </submittedName>
</protein>
<sequence length="136" mass="13969">MAVTPNSIVTPQGVDTASVAVNALANTNLITPVNFTQLIAAGPNGGRCIKVEFLANATQAASQAQLYRSGDAGATKQLVKAKAFAAYALTTTSDIPSLDFGYSDAAPLQLEPNEILYVASAVAVTGMIARAEVLNL</sequence>
<gene>
    <name evidence="1" type="ORF">UFOVP1324_59</name>
</gene>
<dbReference type="EMBL" id="LR797273">
    <property type="protein sequence ID" value="CAB4198832.1"/>
    <property type="molecule type" value="Genomic_DNA"/>
</dbReference>
<name>A0A6J5RS01_9CAUD</name>